<protein>
    <submittedName>
        <fullName evidence="7">Nucleotidyltransferase</fullName>
    </submittedName>
</protein>
<dbReference type="RefSeq" id="WP_082893187.1">
    <property type="nucleotide sequence ID" value="NZ_CP096564.1"/>
</dbReference>
<dbReference type="Pfam" id="PF26305">
    <property type="entry name" value="CD_NTase_C"/>
    <property type="match status" value="1"/>
</dbReference>
<reference evidence="8" key="1">
    <citation type="journal article" date="2022" name="Environ. Microbiol.">
        <title>Functional analysis, diversity, and distribution of carbendazim hydrolases MheI and CbmA, responsible for the initial step in carbendazim degradation.</title>
        <authorList>
            <person name="Zhang M."/>
            <person name="Bai X."/>
            <person name="Li Q."/>
            <person name="Zhang L."/>
            <person name="Zhu Q."/>
            <person name="Gao S."/>
            <person name="Ke Z."/>
            <person name="Jiang M."/>
            <person name="Hu J."/>
            <person name="Qiu J."/>
            <person name="Hong Q."/>
        </authorList>
    </citation>
    <scope>NUCLEOTIDE SEQUENCE [LARGE SCALE GENOMIC DNA]</scope>
    <source>
        <strain evidence="8">djl-6</strain>
    </source>
</reference>
<evidence type="ECO:0000259" key="5">
    <source>
        <dbReference type="Pfam" id="PF26305"/>
    </source>
</evidence>
<accession>A0AB38RLT8</accession>
<evidence type="ECO:0000256" key="3">
    <source>
        <dbReference type="ARBA" id="ARBA00022741"/>
    </source>
</evidence>
<evidence type="ECO:0000313" key="6">
    <source>
        <dbReference type="EMBL" id="UPU46174.1"/>
    </source>
</evidence>
<keyword evidence="1" id="KW-0808">Transferase</keyword>
<dbReference type="Proteomes" id="UP000831484">
    <property type="component" value="Plasmid pdjl-6-1"/>
</dbReference>
<name>A0AB38RLT8_RHOSG</name>
<organism evidence="7 8">
    <name type="scientific">Rhodococcus qingshengii JCM 15477</name>
    <dbReference type="NCBI Taxonomy" id="1303681"/>
    <lineage>
        <taxon>Bacteria</taxon>
        <taxon>Bacillati</taxon>
        <taxon>Actinomycetota</taxon>
        <taxon>Actinomycetes</taxon>
        <taxon>Mycobacteriales</taxon>
        <taxon>Nocardiaceae</taxon>
        <taxon>Rhodococcus</taxon>
        <taxon>Rhodococcus erythropolis group</taxon>
    </lineage>
</organism>
<dbReference type="Proteomes" id="UP000831484">
    <property type="component" value="Plasmid pdjl-6-3"/>
</dbReference>
<evidence type="ECO:0000256" key="1">
    <source>
        <dbReference type="ARBA" id="ARBA00022679"/>
    </source>
</evidence>
<dbReference type="AlphaFoldDB" id="A0AB38RLT8"/>
<dbReference type="EMBL" id="CP096564">
    <property type="protein sequence ID" value="UPU46174.1"/>
    <property type="molecule type" value="Genomic_DNA"/>
</dbReference>
<reference evidence="7" key="2">
    <citation type="submission" date="2022-04" db="EMBL/GenBank/DDBJ databases">
        <title>Functional analysis, diversity, and distribution of carbendazim hydrolases MheI and CbmA, responsible for the initial step in carbendazim degradation.</title>
        <authorList>
            <person name="Zhang M."/>
        </authorList>
    </citation>
    <scope>NUCLEOTIDE SEQUENCE</scope>
    <source>
        <strain evidence="7">Djl-6</strain>
        <plasmid evidence="6">pdjl-6-1</plasmid>
        <plasmid evidence="7">pdjl-6-3</plasmid>
    </source>
</reference>
<evidence type="ECO:0000313" key="8">
    <source>
        <dbReference type="Proteomes" id="UP000831484"/>
    </source>
</evidence>
<dbReference type="EMBL" id="CP096566">
    <property type="protein sequence ID" value="UPU46367.1"/>
    <property type="molecule type" value="Genomic_DNA"/>
</dbReference>
<keyword evidence="3" id="KW-0547">Nucleotide-binding</keyword>
<dbReference type="InterPro" id="IPR058909">
    <property type="entry name" value="CD_NTase_C"/>
</dbReference>
<keyword evidence="7" id="KW-0614">Plasmid</keyword>
<keyword evidence="4" id="KW-0051">Antiviral defense</keyword>
<sequence length="304" mass="33876">MGMSASARTELLSRWIKPSSENEQVQQERAEDMVRKAITTCNAFDGTNVLIYTKGSYPNNTNVRRDSDVDVVIELRDCLYYGYKAGVTGAAPPPPPYQGSWTPESWRKAVVDALVVAFGSDSVDTSGRVAINISAVEGSRPSADVVPSFDYRRYDNSDRTISKEGSCVFPTDGGSKIVNWPQQQLDNGRSLNTETNHRYKNYVRALKNAENFLATAGTIDELPSYFMECLVYNVPASTLTTGDLDEGFRATLVSLWSLLESEESERKMVEPNWMKWLFTSDKKWSVQDGKDLVLATWGHLGYGS</sequence>
<feature type="domain" description="cGAS/DncV-like nucleotidyltransferase C-terminal helical" evidence="5">
    <location>
        <begin position="186"/>
        <end position="300"/>
    </location>
</feature>
<keyword evidence="8" id="KW-1185">Reference proteome</keyword>
<gene>
    <name evidence="6" type="ORF">M0639_29915</name>
    <name evidence="7" type="ORF">M0639_30855</name>
</gene>
<evidence type="ECO:0000313" key="7">
    <source>
        <dbReference type="EMBL" id="UPU46367.1"/>
    </source>
</evidence>
<evidence type="ECO:0000256" key="4">
    <source>
        <dbReference type="ARBA" id="ARBA00023118"/>
    </source>
</evidence>
<proteinExistence type="predicted"/>
<dbReference type="InterPro" id="IPR043519">
    <property type="entry name" value="NT_sf"/>
</dbReference>
<dbReference type="SUPFAM" id="SSF81301">
    <property type="entry name" value="Nucleotidyltransferase"/>
    <property type="match status" value="1"/>
</dbReference>
<keyword evidence="2" id="KW-0548">Nucleotidyltransferase</keyword>
<geneLocation type="plasmid" evidence="6 8">
    <name>pdjl-6-1</name>
</geneLocation>
<geneLocation type="plasmid" evidence="7 8">
    <name>pdjl-6-3</name>
</geneLocation>
<evidence type="ECO:0000256" key="2">
    <source>
        <dbReference type="ARBA" id="ARBA00022695"/>
    </source>
</evidence>